<keyword evidence="6" id="KW-1185">Reference proteome</keyword>
<dbReference type="InterPro" id="IPR002480">
    <property type="entry name" value="DAHP_synth_2"/>
</dbReference>
<keyword evidence="3" id="KW-0028">Amino-acid biosynthesis</keyword>
<dbReference type="Gene3D" id="3.20.20.70">
    <property type="entry name" value="Aldolase class I"/>
    <property type="match status" value="1"/>
</dbReference>
<sequence length="405" mass="43941">MASLQTSGTDPGGEPDIASYPFLAGRPAHQQPEWTDVESVAAARKELAALPPLVSFADTARLRARLADVAHGRAYVIQAGDCAEDPGESTGGYVARKAGLVEMLAGRMKMLTHKPVLRVGRIAGQYAKPRSRPTERVDGQELPVYRGHMVNSPEPDPALRRPDASRLLLCYRAASEVMAHLGWSGNPAGPPDPGSTLWTSHEALLLDYEVPLTRRAEDGRLYLASTHWPWIGERTRQPDGAHVALLAAVANPVACKVGPGMTARDLLALCERLDPDREPGRLTLISRMGADAVAHRLPPLVRAVRAAGHPAVWLCDPMHGNTLTAPNKLKTRLVETVLRETEDFQCAVRDSGGTAAGLHLEITPEDVTECVLNESSLDHVGKKYTTLCDPRLDPRQADRIVTAWR</sequence>
<evidence type="ECO:0000313" key="5">
    <source>
        <dbReference type="EMBL" id="MDT0441436.1"/>
    </source>
</evidence>
<keyword evidence="3" id="KW-0057">Aromatic amino acid biosynthesis</keyword>
<feature type="region of interest" description="Disordered" evidence="4">
    <location>
        <begin position="1"/>
        <end position="22"/>
    </location>
</feature>
<keyword evidence="2 3" id="KW-0808">Transferase</keyword>
<comment type="pathway">
    <text evidence="3">Metabolic intermediate biosynthesis; chorismate biosynthesis; chorismate from D-erythrose 4-phosphate and phosphoenolpyruvate: step 1/7.</text>
</comment>
<name>A0ABU2RYD6_9ACTN</name>
<gene>
    <name evidence="5" type="ORF">RM779_02310</name>
</gene>
<evidence type="ECO:0000256" key="3">
    <source>
        <dbReference type="RuleBase" id="RU363071"/>
    </source>
</evidence>
<dbReference type="Proteomes" id="UP001183615">
    <property type="component" value="Unassembled WGS sequence"/>
</dbReference>
<dbReference type="GO" id="GO:0003849">
    <property type="term" value="F:3-deoxy-7-phosphoheptulonate synthase activity"/>
    <property type="evidence" value="ECO:0007669"/>
    <property type="project" value="UniProtKB-EC"/>
</dbReference>
<comment type="catalytic activity">
    <reaction evidence="3">
        <text>D-erythrose 4-phosphate + phosphoenolpyruvate + H2O = 7-phospho-2-dehydro-3-deoxy-D-arabino-heptonate + phosphate</text>
        <dbReference type="Rhea" id="RHEA:14717"/>
        <dbReference type="ChEBI" id="CHEBI:15377"/>
        <dbReference type="ChEBI" id="CHEBI:16897"/>
        <dbReference type="ChEBI" id="CHEBI:43474"/>
        <dbReference type="ChEBI" id="CHEBI:58394"/>
        <dbReference type="ChEBI" id="CHEBI:58702"/>
        <dbReference type="EC" id="2.5.1.54"/>
    </reaction>
</comment>
<dbReference type="RefSeq" id="WP_311615203.1">
    <property type="nucleotide sequence ID" value="NZ_JAVREV010000001.1"/>
</dbReference>
<proteinExistence type="inferred from homology"/>
<dbReference type="PANTHER" id="PTHR21337:SF0">
    <property type="entry name" value="PHOSPHO-2-DEHYDRO-3-DEOXYHEPTONATE ALDOLASE"/>
    <property type="match status" value="1"/>
</dbReference>
<accession>A0ABU2RYD6</accession>
<dbReference type="InterPro" id="IPR013785">
    <property type="entry name" value="Aldolase_TIM"/>
</dbReference>
<dbReference type="EC" id="2.5.1.54" evidence="3"/>
<protein>
    <recommendedName>
        <fullName evidence="3">Phospho-2-dehydro-3-deoxyheptonate aldolase</fullName>
        <ecNumber evidence="3">2.5.1.54</ecNumber>
    </recommendedName>
</protein>
<comment type="caution">
    <text evidence="5">The sequence shown here is derived from an EMBL/GenBank/DDBJ whole genome shotgun (WGS) entry which is preliminary data.</text>
</comment>
<evidence type="ECO:0000313" key="6">
    <source>
        <dbReference type="Proteomes" id="UP001183615"/>
    </source>
</evidence>
<organism evidence="5 6">
    <name type="scientific">Streptomyces johnsoniae</name>
    <dbReference type="NCBI Taxonomy" id="3075532"/>
    <lineage>
        <taxon>Bacteria</taxon>
        <taxon>Bacillati</taxon>
        <taxon>Actinomycetota</taxon>
        <taxon>Actinomycetes</taxon>
        <taxon>Kitasatosporales</taxon>
        <taxon>Streptomycetaceae</taxon>
        <taxon>Streptomyces</taxon>
    </lineage>
</organism>
<evidence type="ECO:0000256" key="4">
    <source>
        <dbReference type="SAM" id="MobiDB-lite"/>
    </source>
</evidence>
<evidence type="ECO:0000256" key="1">
    <source>
        <dbReference type="ARBA" id="ARBA00008911"/>
    </source>
</evidence>
<dbReference type="PANTHER" id="PTHR21337">
    <property type="entry name" value="PHOSPHO-2-DEHYDRO-3-DEOXYHEPTONATE ALDOLASE 1, 2"/>
    <property type="match status" value="1"/>
</dbReference>
<evidence type="ECO:0000256" key="2">
    <source>
        <dbReference type="ARBA" id="ARBA00022679"/>
    </source>
</evidence>
<dbReference type="Pfam" id="PF01474">
    <property type="entry name" value="DAHP_synth_2"/>
    <property type="match status" value="2"/>
</dbReference>
<comment type="similarity">
    <text evidence="1 3">Belongs to the class-II DAHP synthase family.</text>
</comment>
<reference evidence="6" key="1">
    <citation type="submission" date="2023-07" db="EMBL/GenBank/DDBJ databases">
        <title>30 novel species of actinomycetes from the DSMZ collection.</title>
        <authorList>
            <person name="Nouioui I."/>
        </authorList>
    </citation>
    <scope>NUCLEOTIDE SEQUENCE [LARGE SCALE GENOMIC DNA]</scope>
    <source>
        <strain evidence="6">DSM 41886</strain>
    </source>
</reference>
<dbReference type="SUPFAM" id="SSF51569">
    <property type="entry name" value="Aldolase"/>
    <property type="match status" value="1"/>
</dbReference>
<dbReference type="EMBL" id="JAVREV010000001">
    <property type="protein sequence ID" value="MDT0441436.1"/>
    <property type="molecule type" value="Genomic_DNA"/>
</dbReference>